<dbReference type="OrthoDB" id="5192872at2"/>
<protein>
    <submittedName>
        <fullName evidence="4">Putative N-acetyltransferase YhbS</fullName>
    </submittedName>
</protein>
<dbReference type="Proteomes" id="UP000318297">
    <property type="component" value="Unassembled WGS sequence"/>
</dbReference>
<dbReference type="RefSeq" id="WP_145226739.1">
    <property type="nucleotide sequence ID" value="NZ_VIVQ01000001.1"/>
</dbReference>
<dbReference type="InterPro" id="IPR050832">
    <property type="entry name" value="Bact_Acetyltransf"/>
</dbReference>
<reference evidence="4 5" key="1">
    <citation type="submission" date="2019-06" db="EMBL/GenBank/DDBJ databases">
        <title>Sequencing the genomes of 1000 actinobacteria strains.</title>
        <authorList>
            <person name="Klenk H.-P."/>
        </authorList>
    </citation>
    <scope>NUCLEOTIDE SEQUENCE [LARGE SCALE GENOMIC DNA]</scope>
    <source>
        <strain evidence="4 5">DSM 19560</strain>
    </source>
</reference>
<dbReference type="Gene3D" id="3.40.630.30">
    <property type="match status" value="1"/>
</dbReference>
<dbReference type="EMBL" id="VIVQ01000001">
    <property type="protein sequence ID" value="TWE12619.1"/>
    <property type="molecule type" value="Genomic_DNA"/>
</dbReference>
<feature type="domain" description="N-acetyltransferase" evidence="3">
    <location>
        <begin position="9"/>
        <end position="163"/>
    </location>
</feature>
<keyword evidence="1 4" id="KW-0808">Transferase</keyword>
<evidence type="ECO:0000259" key="3">
    <source>
        <dbReference type="PROSITE" id="PS51186"/>
    </source>
</evidence>
<dbReference type="Pfam" id="PF00583">
    <property type="entry name" value="Acetyltransf_1"/>
    <property type="match status" value="1"/>
</dbReference>
<accession>A0A561EAI8</accession>
<dbReference type="PROSITE" id="PS51186">
    <property type="entry name" value="GNAT"/>
    <property type="match status" value="1"/>
</dbReference>
<dbReference type="InterPro" id="IPR016181">
    <property type="entry name" value="Acyl_CoA_acyltransferase"/>
</dbReference>
<evidence type="ECO:0000256" key="2">
    <source>
        <dbReference type="ARBA" id="ARBA00023315"/>
    </source>
</evidence>
<dbReference type="GO" id="GO:0016747">
    <property type="term" value="F:acyltransferase activity, transferring groups other than amino-acyl groups"/>
    <property type="evidence" value="ECO:0007669"/>
    <property type="project" value="InterPro"/>
</dbReference>
<dbReference type="PANTHER" id="PTHR43877">
    <property type="entry name" value="AMINOALKYLPHOSPHONATE N-ACETYLTRANSFERASE-RELATED-RELATED"/>
    <property type="match status" value="1"/>
</dbReference>
<name>A0A561EAI8_9MICO</name>
<gene>
    <name evidence="4" type="ORF">BKA23_1434</name>
</gene>
<evidence type="ECO:0000313" key="5">
    <source>
        <dbReference type="Proteomes" id="UP000318297"/>
    </source>
</evidence>
<sequence>MARQSVQVVRARPEDESSFAQLWTASRAATGLSAKHAEKSVRDGRLGCALRRADVRVYLATSDGEAVGYVMCMQGPVGALSDELAVWIDLIWVDPARRGGGVARALLGMVVEFADHIGAVDIVSCVPAGERELNRYFARLGFSSVVTERTTTPAALRRRLAGGPVSMAAEAVRRRRSLRARARGQVAMVREIQTHSTSPF</sequence>
<dbReference type="SUPFAM" id="SSF55729">
    <property type="entry name" value="Acyl-CoA N-acyltransferases (Nat)"/>
    <property type="match status" value="1"/>
</dbReference>
<evidence type="ECO:0000313" key="4">
    <source>
        <dbReference type="EMBL" id="TWE12619.1"/>
    </source>
</evidence>
<dbReference type="InterPro" id="IPR000182">
    <property type="entry name" value="GNAT_dom"/>
</dbReference>
<organism evidence="4 5">
    <name type="scientific">Rudaeicoccus suwonensis</name>
    <dbReference type="NCBI Taxonomy" id="657409"/>
    <lineage>
        <taxon>Bacteria</taxon>
        <taxon>Bacillati</taxon>
        <taxon>Actinomycetota</taxon>
        <taxon>Actinomycetes</taxon>
        <taxon>Micrococcales</taxon>
        <taxon>Dermacoccaceae</taxon>
        <taxon>Rudaeicoccus</taxon>
    </lineage>
</organism>
<keyword evidence="5" id="KW-1185">Reference proteome</keyword>
<keyword evidence="2" id="KW-0012">Acyltransferase</keyword>
<evidence type="ECO:0000256" key="1">
    <source>
        <dbReference type="ARBA" id="ARBA00022679"/>
    </source>
</evidence>
<dbReference type="AlphaFoldDB" id="A0A561EAI8"/>
<proteinExistence type="predicted"/>
<comment type="caution">
    <text evidence="4">The sequence shown here is derived from an EMBL/GenBank/DDBJ whole genome shotgun (WGS) entry which is preliminary data.</text>
</comment>
<dbReference type="CDD" id="cd04301">
    <property type="entry name" value="NAT_SF"/>
    <property type="match status" value="1"/>
</dbReference>